<dbReference type="Gene3D" id="3.40.50.300">
    <property type="entry name" value="P-loop containing nucleotide triphosphate hydrolases"/>
    <property type="match status" value="1"/>
</dbReference>
<name>A0A485D3Y3_RAOPL</name>
<proteinExistence type="predicted"/>
<dbReference type="PANTHER" id="PTHR38467:SF1">
    <property type="entry name" value="CONJUGATIVE TRANSFER: ASSEMBLY"/>
    <property type="match status" value="1"/>
</dbReference>
<dbReference type="InterPro" id="IPR043964">
    <property type="entry name" value="P-loop_TraG"/>
</dbReference>
<evidence type="ECO:0000313" key="3">
    <source>
        <dbReference type="Proteomes" id="UP000345637"/>
    </source>
</evidence>
<dbReference type="PANTHER" id="PTHR38467">
    <property type="match status" value="1"/>
</dbReference>
<reference evidence="2 3" key="1">
    <citation type="submission" date="2019-03" db="EMBL/GenBank/DDBJ databases">
        <authorList>
            <consortium name="Pathogen Informatics"/>
        </authorList>
    </citation>
    <scope>NUCLEOTIDE SEQUENCE [LARGE SCALE GENOMIC DNA]</scope>
    <source>
        <strain evidence="2 3">NCTC12998</strain>
    </source>
</reference>
<dbReference type="GO" id="GO:0005524">
    <property type="term" value="F:ATP binding"/>
    <property type="evidence" value="ECO:0007669"/>
    <property type="project" value="UniProtKB-KW"/>
</dbReference>
<evidence type="ECO:0000259" key="1">
    <source>
        <dbReference type="Pfam" id="PF19044"/>
    </source>
</evidence>
<dbReference type="Pfam" id="PF19044">
    <property type="entry name" value="P-loop_TraG"/>
    <property type="match status" value="1"/>
</dbReference>
<organism evidence="2 3">
    <name type="scientific">Raoultella planticola</name>
    <name type="common">Klebsiella planticola</name>
    <dbReference type="NCBI Taxonomy" id="575"/>
    <lineage>
        <taxon>Bacteria</taxon>
        <taxon>Pseudomonadati</taxon>
        <taxon>Pseudomonadota</taxon>
        <taxon>Gammaproteobacteria</taxon>
        <taxon>Enterobacterales</taxon>
        <taxon>Enterobacteriaceae</taxon>
        <taxon>Klebsiella/Raoultella group</taxon>
        <taxon>Raoultella</taxon>
    </lineage>
</organism>
<gene>
    <name evidence="2" type="primary">traC_3</name>
    <name evidence="2" type="ORF">NCTC12998_07091</name>
</gene>
<dbReference type="Proteomes" id="UP000345637">
    <property type="component" value="Unassembled WGS sequence"/>
</dbReference>
<dbReference type="SUPFAM" id="SSF52540">
    <property type="entry name" value="P-loop containing nucleoside triphosphate hydrolases"/>
    <property type="match status" value="1"/>
</dbReference>
<dbReference type="EMBL" id="CAADJE010000040">
    <property type="protein sequence ID" value="VFS91265.1"/>
    <property type="molecule type" value="Genomic_DNA"/>
</dbReference>
<protein>
    <submittedName>
        <fullName evidence="2">Conjugal transfer ATP-binding protein TraC</fullName>
    </submittedName>
</protein>
<feature type="domain" description="TraG P-loop" evidence="1">
    <location>
        <begin position="50"/>
        <end position="133"/>
    </location>
</feature>
<dbReference type="InterPro" id="IPR053155">
    <property type="entry name" value="F-pilin_assembly_TraC"/>
</dbReference>
<dbReference type="AlphaFoldDB" id="A0A485D3Y3"/>
<evidence type="ECO:0000313" key="2">
    <source>
        <dbReference type="EMBL" id="VFS91265.1"/>
    </source>
</evidence>
<keyword evidence="2" id="KW-0547">Nucleotide-binding</keyword>
<accession>A0A485D3Y3</accession>
<dbReference type="InterPro" id="IPR027417">
    <property type="entry name" value="P-loop_NTPase"/>
</dbReference>
<sequence length="217" mass="23649">MEGLFKELQAAGVVKRAETFNVANLLPVVADSPLAPAGLLAPTYRNQLAFIDLFYEGMNNTNFNMAVCGTSGAGKTGLIQPLIRSVLDSGGFAWVFDMGDGYKSLCENMGGVYLDGDSLKFNPFANILDDANFDLSAERIRDQMSVMASPNGNLDEVHEGLLLQAVQAAWLSKRNKARIDDVVDFLKTAKESHEYAESPTIRSRLDEMIIPARSVHG</sequence>
<keyword evidence="2" id="KW-0067">ATP-binding</keyword>